<feature type="transmembrane region" description="Helical" evidence="6">
    <location>
        <begin position="44"/>
        <end position="63"/>
    </location>
</feature>
<keyword evidence="8" id="KW-1185">Reference proteome</keyword>
<reference evidence="8" key="1">
    <citation type="journal article" date="2018" name="Science">
        <title>A primordial and reversible TCA cycle in a facultatively chemolithoautotrophic thermophile.</title>
        <authorList>
            <person name="Nunoura T."/>
            <person name="Chikaraishi Y."/>
            <person name="Izaki R."/>
            <person name="Suwa T."/>
            <person name="Sato T."/>
            <person name="Harada T."/>
            <person name="Mori K."/>
            <person name="Kato Y."/>
            <person name="Miyazaki M."/>
            <person name="Shimamura S."/>
            <person name="Yanagawa K."/>
            <person name="Shuto A."/>
            <person name="Ohkouchi N."/>
            <person name="Fujita N."/>
            <person name="Takaki Y."/>
            <person name="Atomi H."/>
            <person name="Takai K."/>
        </authorList>
    </citation>
    <scope>NUCLEOTIDE SEQUENCE [LARGE SCALE GENOMIC DNA]</scope>
    <source>
        <strain evidence="8">DSM 17441 / JCM 13301 / NBRC 103674 / ABI70S6</strain>
    </source>
</reference>
<dbReference type="KEGG" id="ttk:TST_0093"/>
<comment type="subcellular location">
    <subcellularLocation>
        <location evidence="1 6">Membrane</location>
        <topology evidence="1 6">Multi-pass membrane protein</topology>
    </subcellularLocation>
</comment>
<feature type="transmembrane region" description="Helical" evidence="6">
    <location>
        <begin position="209"/>
        <end position="228"/>
    </location>
</feature>
<dbReference type="GO" id="GO:0005315">
    <property type="term" value="F:phosphate transmembrane transporter activity"/>
    <property type="evidence" value="ECO:0007669"/>
    <property type="project" value="InterPro"/>
</dbReference>
<feature type="transmembrane region" description="Helical" evidence="6">
    <location>
        <begin position="6"/>
        <end position="23"/>
    </location>
</feature>
<keyword evidence="2 6" id="KW-0813">Transport</keyword>
<keyword evidence="5 6" id="KW-0472">Membrane</keyword>
<keyword evidence="6" id="KW-0592">Phosphate transport</keyword>
<comment type="similarity">
    <text evidence="6">Belongs to the inorganic phosphate transporter (PiT) (TC 2.A.20) family.</text>
</comment>
<organism evidence="7 8">
    <name type="scientific">Thermosulfidibacter takaii (strain DSM 17441 / JCM 13301 / NBRC 103674 / ABI70S6)</name>
    <dbReference type="NCBI Taxonomy" id="1298851"/>
    <lineage>
        <taxon>Bacteria</taxon>
        <taxon>Pseudomonadati</taxon>
        <taxon>Thermosulfidibacterota</taxon>
        <taxon>Thermosulfidibacteria</taxon>
        <taxon>Thermosulfidibacterales</taxon>
        <taxon>Thermosulfidibacteraceae</taxon>
    </lineage>
</organism>
<dbReference type="PANTHER" id="PTHR11101">
    <property type="entry name" value="PHOSPHATE TRANSPORTER"/>
    <property type="match status" value="1"/>
</dbReference>
<evidence type="ECO:0000256" key="3">
    <source>
        <dbReference type="ARBA" id="ARBA00022692"/>
    </source>
</evidence>
<dbReference type="Pfam" id="PF01384">
    <property type="entry name" value="PHO4"/>
    <property type="match status" value="1"/>
</dbReference>
<keyword evidence="4 6" id="KW-1133">Transmembrane helix</keyword>
<protein>
    <recommendedName>
        <fullName evidence="6">Phosphate transporter</fullName>
    </recommendedName>
</protein>
<feature type="transmembrane region" description="Helical" evidence="6">
    <location>
        <begin position="298"/>
        <end position="316"/>
    </location>
</feature>
<dbReference type="AlphaFoldDB" id="A0A0S3QRF7"/>
<dbReference type="GO" id="GO:0016020">
    <property type="term" value="C:membrane"/>
    <property type="evidence" value="ECO:0007669"/>
    <property type="project" value="UniProtKB-SubCell"/>
</dbReference>
<dbReference type="RefSeq" id="WP_083498541.1">
    <property type="nucleotide sequence ID" value="NZ_AP013035.1"/>
</dbReference>
<dbReference type="STRING" id="1298851.TST_0093"/>
<evidence type="ECO:0000313" key="7">
    <source>
        <dbReference type="EMBL" id="BAT70903.1"/>
    </source>
</evidence>
<feature type="transmembrane region" description="Helical" evidence="6">
    <location>
        <begin position="138"/>
        <end position="159"/>
    </location>
</feature>
<feature type="transmembrane region" description="Helical" evidence="6">
    <location>
        <begin position="386"/>
        <end position="407"/>
    </location>
</feature>
<dbReference type="GO" id="GO:0035435">
    <property type="term" value="P:phosphate ion transmembrane transport"/>
    <property type="evidence" value="ECO:0007669"/>
    <property type="project" value="TreeGrafter"/>
</dbReference>
<dbReference type="EMBL" id="AP013035">
    <property type="protein sequence ID" value="BAT70903.1"/>
    <property type="molecule type" value="Genomic_DNA"/>
</dbReference>
<accession>A0A0S3QRF7</accession>
<proteinExistence type="inferred from homology"/>
<evidence type="ECO:0000256" key="6">
    <source>
        <dbReference type="RuleBase" id="RU363058"/>
    </source>
</evidence>
<feature type="transmembrane region" description="Helical" evidence="6">
    <location>
        <begin position="179"/>
        <end position="197"/>
    </location>
</feature>
<evidence type="ECO:0000256" key="4">
    <source>
        <dbReference type="ARBA" id="ARBA00022989"/>
    </source>
</evidence>
<evidence type="ECO:0000256" key="1">
    <source>
        <dbReference type="ARBA" id="ARBA00004141"/>
    </source>
</evidence>
<feature type="transmembrane region" description="Helical" evidence="6">
    <location>
        <begin position="114"/>
        <end position="132"/>
    </location>
</feature>
<dbReference type="PANTHER" id="PTHR11101:SF80">
    <property type="entry name" value="PHOSPHATE TRANSPORTER"/>
    <property type="match status" value="1"/>
</dbReference>
<dbReference type="PATRIC" id="fig|1298851.3.peg.96"/>
<sequence length="412" mass="43860">MNMYIIGGIALLAGMYMAWNIGANDVANAMGTSVGSKAITLKKAIIIAAIFEFSGAFFVGSHVTSTISKGIVDPMLFQDNPNLFILGMLAALISAGIWVQLATYLGLPVSTTHSIVGAVVGFGIVSKGLSAIEWGKMVSIVLSWIISPIAGGLIAFLMFRWITKNILATEYPAKATRKYGPYLVSMVVFIIALSIVYKGLKLHLPLFKAVLLALVIAFIFGTAFKFLVFSSAKSSGETIRQRLYETEELFKYLQLATACYMAFAHGANDVANATGPMAGIITTMAKGVVVAKAYVPDWVLLLGGLGIVMGLATWGYKVIETIGGRITDITPSRGFCAEFGCATTVLVCSKMGLPISTTHTLVGSVIGVGFARGIGALNMRTIKQIVNSWIITVPFTAGLCVFIYAILKALFI</sequence>
<evidence type="ECO:0000256" key="2">
    <source>
        <dbReference type="ARBA" id="ARBA00022448"/>
    </source>
</evidence>
<dbReference type="Proteomes" id="UP000063234">
    <property type="component" value="Chromosome"/>
</dbReference>
<feature type="transmembrane region" description="Helical" evidence="6">
    <location>
        <begin position="83"/>
        <end position="107"/>
    </location>
</feature>
<name>A0A0S3QRF7_THET7</name>
<keyword evidence="3 6" id="KW-0812">Transmembrane</keyword>
<dbReference type="InterPro" id="IPR001204">
    <property type="entry name" value="Phos_transporter"/>
</dbReference>
<evidence type="ECO:0000313" key="8">
    <source>
        <dbReference type="Proteomes" id="UP000063234"/>
    </source>
</evidence>
<evidence type="ECO:0000256" key="5">
    <source>
        <dbReference type="ARBA" id="ARBA00023136"/>
    </source>
</evidence>
<gene>
    <name evidence="7" type="ORF">TST_0093</name>
</gene>